<proteinExistence type="predicted"/>
<keyword evidence="3" id="KW-1185">Reference proteome</keyword>
<dbReference type="EMBL" id="BAAAFD010000002">
    <property type="protein sequence ID" value="GAA0854614.1"/>
    <property type="molecule type" value="Genomic_DNA"/>
</dbReference>
<keyword evidence="1" id="KW-0732">Signal</keyword>
<evidence type="ECO:0000313" key="3">
    <source>
        <dbReference type="Proteomes" id="UP001500359"/>
    </source>
</evidence>
<evidence type="ECO:0000313" key="2">
    <source>
        <dbReference type="EMBL" id="GAA0854614.1"/>
    </source>
</evidence>
<feature type="chain" id="PRO_5045587007" description="PsiF repeat-containing protein" evidence="1">
    <location>
        <begin position="19"/>
        <end position="74"/>
    </location>
</feature>
<accession>A0ABN1LEK9</accession>
<name>A0ABN1LEK9_9ALTE</name>
<sequence length="74" mass="8186">MRKAIISLLVLLSTSAFAQQVADADTISEMLEYCKDVAAEDGTGNKSMDEFLLNCVNEELASEDFKKIKMLPKL</sequence>
<reference evidence="2 3" key="1">
    <citation type="journal article" date="2019" name="Int. J. Syst. Evol. Microbiol.">
        <title>The Global Catalogue of Microorganisms (GCM) 10K type strain sequencing project: providing services to taxonomists for standard genome sequencing and annotation.</title>
        <authorList>
            <consortium name="The Broad Institute Genomics Platform"/>
            <consortium name="The Broad Institute Genome Sequencing Center for Infectious Disease"/>
            <person name="Wu L."/>
            <person name="Ma J."/>
        </authorList>
    </citation>
    <scope>NUCLEOTIDE SEQUENCE [LARGE SCALE GENOMIC DNA]</scope>
    <source>
        <strain evidence="2 3">JCM 15896</strain>
    </source>
</reference>
<dbReference type="RefSeq" id="WP_343857377.1">
    <property type="nucleotide sequence ID" value="NZ_BAAAFD010000002.1"/>
</dbReference>
<protein>
    <recommendedName>
        <fullName evidence="4">PsiF repeat-containing protein</fullName>
    </recommendedName>
</protein>
<organism evidence="2 3">
    <name type="scientific">Aliiglaciecola litoralis</name>
    <dbReference type="NCBI Taxonomy" id="582857"/>
    <lineage>
        <taxon>Bacteria</taxon>
        <taxon>Pseudomonadati</taxon>
        <taxon>Pseudomonadota</taxon>
        <taxon>Gammaproteobacteria</taxon>
        <taxon>Alteromonadales</taxon>
        <taxon>Alteromonadaceae</taxon>
        <taxon>Aliiglaciecola</taxon>
    </lineage>
</organism>
<comment type="caution">
    <text evidence="2">The sequence shown here is derived from an EMBL/GenBank/DDBJ whole genome shotgun (WGS) entry which is preliminary data.</text>
</comment>
<gene>
    <name evidence="2" type="ORF">GCM10009114_11130</name>
</gene>
<feature type="signal peptide" evidence="1">
    <location>
        <begin position="1"/>
        <end position="18"/>
    </location>
</feature>
<evidence type="ECO:0008006" key="4">
    <source>
        <dbReference type="Google" id="ProtNLM"/>
    </source>
</evidence>
<dbReference type="Proteomes" id="UP001500359">
    <property type="component" value="Unassembled WGS sequence"/>
</dbReference>
<evidence type="ECO:0000256" key="1">
    <source>
        <dbReference type="SAM" id="SignalP"/>
    </source>
</evidence>